<dbReference type="NCBIfam" id="TIGR01378">
    <property type="entry name" value="thi_PPkinase"/>
    <property type="match status" value="1"/>
</dbReference>
<gene>
    <name evidence="7" type="ordered locus">Ccur_09380</name>
</gene>
<keyword evidence="4" id="KW-0067">ATP-binding</keyword>
<dbReference type="EMBL" id="CP001682">
    <property type="protein sequence ID" value="ACU94635.1"/>
    <property type="molecule type" value="Genomic_DNA"/>
</dbReference>
<dbReference type="GO" id="GO:0016301">
    <property type="term" value="F:kinase activity"/>
    <property type="evidence" value="ECO:0007669"/>
    <property type="project" value="UniProtKB-KW"/>
</dbReference>
<dbReference type="SUPFAM" id="SSF63999">
    <property type="entry name" value="Thiamin pyrophosphokinase, catalytic domain"/>
    <property type="match status" value="1"/>
</dbReference>
<evidence type="ECO:0000313" key="7">
    <source>
        <dbReference type="EMBL" id="ACU94635.1"/>
    </source>
</evidence>
<dbReference type="PANTHER" id="PTHR41299:SF1">
    <property type="entry name" value="THIAMINE PYROPHOSPHOKINASE"/>
    <property type="match status" value="1"/>
</dbReference>
<dbReference type="eggNOG" id="COG1564">
    <property type="taxonomic scope" value="Bacteria"/>
</dbReference>
<dbReference type="GO" id="GO:0009229">
    <property type="term" value="P:thiamine diphosphate biosynthetic process"/>
    <property type="evidence" value="ECO:0007669"/>
    <property type="project" value="InterPro"/>
</dbReference>
<keyword evidence="8" id="KW-1185">Reference proteome</keyword>
<feature type="domain" description="Thiamin pyrophosphokinase thiamin-binding" evidence="6">
    <location>
        <begin position="132"/>
        <end position="208"/>
    </location>
</feature>
<dbReference type="GO" id="GO:0004788">
    <property type="term" value="F:thiamine diphosphokinase activity"/>
    <property type="evidence" value="ECO:0007669"/>
    <property type="project" value="UniProtKB-UniRule"/>
</dbReference>
<sequence length="222" mass="24014">MTRFALVGAVDFNEKVFRVEHYDVLIAVDAGYATLKSRGLTPDLVVGDFDSLGYVPETENILRFPHEKDESDMELAIAHACKADADEIVLYGCLSRRLDHTLANIQVMRSCAQSGVRIFGVGCGFVLTLLAGPCRIAWEAFDPAMLDAEEYGRYLSVFALGGPAQGVTERGLLYSLENAVLSDTASLGLSNEFTGAPAEVSVQQGDVVVIFSEDAWPTVCLP</sequence>
<dbReference type="InterPro" id="IPR053149">
    <property type="entry name" value="TPK"/>
</dbReference>
<keyword evidence="2" id="KW-0547">Nucleotide-binding</keyword>
<dbReference type="KEGG" id="ccu:Ccur_09380"/>
<dbReference type="SMART" id="SM00983">
    <property type="entry name" value="TPK_B1_binding"/>
    <property type="match status" value="1"/>
</dbReference>
<dbReference type="RefSeq" id="WP_012803321.1">
    <property type="nucleotide sequence ID" value="NC_013170.1"/>
</dbReference>
<dbReference type="Pfam" id="PF04263">
    <property type="entry name" value="TPK_catalytic"/>
    <property type="match status" value="1"/>
</dbReference>
<dbReference type="PANTHER" id="PTHR41299">
    <property type="entry name" value="THIAMINE PYROPHOSPHOKINASE"/>
    <property type="match status" value="1"/>
</dbReference>
<evidence type="ECO:0000256" key="3">
    <source>
        <dbReference type="ARBA" id="ARBA00022777"/>
    </source>
</evidence>
<dbReference type="InterPro" id="IPR007373">
    <property type="entry name" value="Thiamin_PyroPKinase_B1-bd"/>
</dbReference>
<name>C7MNZ5_CRYCD</name>
<dbReference type="OrthoDB" id="9804377at2"/>
<dbReference type="GO" id="GO:0030975">
    <property type="term" value="F:thiamine binding"/>
    <property type="evidence" value="ECO:0007669"/>
    <property type="project" value="InterPro"/>
</dbReference>
<dbReference type="AlphaFoldDB" id="C7MNZ5"/>
<dbReference type="GO" id="GO:0005524">
    <property type="term" value="F:ATP binding"/>
    <property type="evidence" value="ECO:0007669"/>
    <property type="project" value="UniProtKB-KW"/>
</dbReference>
<organism evidence="7 8">
    <name type="scientific">Cryptobacterium curtum (strain ATCC 700683 / DSM 15641 / CCUG 43107 / 12-3)</name>
    <dbReference type="NCBI Taxonomy" id="469378"/>
    <lineage>
        <taxon>Bacteria</taxon>
        <taxon>Bacillati</taxon>
        <taxon>Actinomycetota</taxon>
        <taxon>Coriobacteriia</taxon>
        <taxon>Eggerthellales</taxon>
        <taxon>Eggerthellaceae</taxon>
        <taxon>Cryptobacterium</taxon>
    </lineage>
</organism>
<evidence type="ECO:0000259" key="6">
    <source>
        <dbReference type="SMART" id="SM00983"/>
    </source>
</evidence>
<dbReference type="Gene3D" id="3.40.50.10240">
    <property type="entry name" value="Thiamin pyrophosphokinase, catalytic domain"/>
    <property type="match status" value="1"/>
</dbReference>
<dbReference type="STRING" id="469378.Ccur_09380"/>
<dbReference type="EC" id="2.7.6.2" evidence="5"/>
<evidence type="ECO:0000256" key="1">
    <source>
        <dbReference type="ARBA" id="ARBA00022679"/>
    </source>
</evidence>
<evidence type="ECO:0000256" key="4">
    <source>
        <dbReference type="ARBA" id="ARBA00022840"/>
    </source>
</evidence>
<dbReference type="InterPro" id="IPR006282">
    <property type="entry name" value="Thi_PPkinase"/>
</dbReference>
<dbReference type="GO" id="GO:0006772">
    <property type="term" value="P:thiamine metabolic process"/>
    <property type="evidence" value="ECO:0007669"/>
    <property type="project" value="UniProtKB-UniRule"/>
</dbReference>
<keyword evidence="3 7" id="KW-0418">Kinase</keyword>
<dbReference type="InterPro" id="IPR036371">
    <property type="entry name" value="TPK_B1-bd_sf"/>
</dbReference>
<dbReference type="Pfam" id="PF04265">
    <property type="entry name" value="TPK_B1_binding"/>
    <property type="match status" value="1"/>
</dbReference>
<proteinExistence type="predicted"/>
<dbReference type="SUPFAM" id="SSF63862">
    <property type="entry name" value="Thiamin pyrophosphokinase, substrate-binding domain"/>
    <property type="match status" value="1"/>
</dbReference>
<dbReference type="InterPro" id="IPR036759">
    <property type="entry name" value="TPK_catalytic_sf"/>
</dbReference>
<dbReference type="InterPro" id="IPR007371">
    <property type="entry name" value="TPK_catalytic"/>
</dbReference>
<keyword evidence="1" id="KW-0808">Transferase</keyword>
<dbReference type="CDD" id="cd07995">
    <property type="entry name" value="TPK"/>
    <property type="match status" value="1"/>
</dbReference>
<evidence type="ECO:0000256" key="5">
    <source>
        <dbReference type="NCBIfam" id="TIGR01378"/>
    </source>
</evidence>
<accession>C7MNZ5</accession>
<reference evidence="7 8" key="1">
    <citation type="journal article" date="2009" name="Stand. Genomic Sci.">
        <title>Complete genome sequence of Cryptobacterium curtum type strain (12-3).</title>
        <authorList>
            <person name="Mavrommatis K."/>
            <person name="Pukall R."/>
            <person name="Rohde C."/>
            <person name="Chen F."/>
            <person name="Sims D."/>
            <person name="Brettin T."/>
            <person name="Kuske C."/>
            <person name="Detter J.C."/>
            <person name="Han C."/>
            <person name="Lapidus A."/>
            <person name="Copeland A."/>
            <person name="Glavina Del Rio T."/>
            <person name="Nolan M."/>
            <person name="Lucas S."/>
            <person name="Tice H."/>
            <person name="Cheng J.F."/>
            <person name="Bruce D."/>
            <person name="Goodwin L."/>
            <person name="Pitluck S."/>
            <person name="Ovchinnikova G."/>
            <person name="Pati A."/>
            <person name="Ivanova N."/>
            <person name="Chen A."/>
            <person name="Palaniappan K."/>
            <person name="Chain P."/>
            <person name="D'haeseleer P."/>
            <person name="Goker M."/>
            <person name="Bristow J."/>
            <person name="Eisen J.A."/>
            <person name="Markowitz V."/>
            <person name="Hugenholtz P."/>
            <person name="Rohde M."/>
            <person name="Klenk H.P."/>
            <person name="Kyrpides N.C."/>
        </authorList>
    </citation>
    <scope>NUCLEOTIDE SEQUENCE [LARGE SCALE GENOMIC DNA]</scope>
    <source>
        <strain evidence="8">ATCC 700683 / DSM 15641 / 12-3</strain>
    </source>
</reference>
<protein>
    <recommendedName>
        <fullName evidence="5">Thiamine diphosphokinase</fullName>
        <ecNumber evidence="5">2.7.6.2</ecNumber>
    </recommendedName>
</protein>
<evidence type="ECO:0000313" key="8">
    <source>
        <dbReference type="Proteomes" id="UP000000954"/>
    </source>
</evidence>
<evidence type="ECO:0000256" key="2">
    <source>
        <dbReference type="ARBA" id="ARBA00022741"/>
    </source>
</evidence>
<dbReference type="HOGENOM" id="CLU_044237_1_2_11"/>
<dbReference type="Proteomes" id="UP000000954">
    <property type="component" value="Chromosome"/>
</dbReference>